<evidence type="ECO:0000256" key="7">
    <source>
        <dbReference type="ARBA" id="ARBA00022729"/>
    </source>
</evidence>
<dbReference type="Pfam" id="PF07983">
    <property type="entry name" value="X8"/>
    <property type="match status" value="1"/>
</dbReference>
<keyword evidence="13" id="KW-0449">Lipoprotein</keyword>
<evidence type="ECO:0000256" key="11">
    <source>
        <dbReference type="ARBA" id="ARBA00023157"/>
    </source>
</evidence>
<dbReference type="SMART" id="SM00768">
    <property type="entry name" value="X8"/>
    <property type="match status" value="1"/>
</dbReference>
<evidence type="ECO:0000256" key="17">
    <source>
        <dbReference type="SAM" id="SignalP"/>
    </source>
</evidence>
<evidence type="ECO:0000259" key="18">
    <source>
        <dbReference type="SMART" id="SM00768"/>
    </source>
</evidence>
<keyword evidence="7 17" id="KW-0732">Signal</keyword>
<dbReference type="STRING" id="56857.A0A200QCM2"/>
<evidence type="ECO:0000256" key="8">
    <source>
        <dbReference type="ARBA" id="ARBA00022801"/>
    </source>
</evidence>
<dbReference type="OMA" id="KMEVYLF"/>
<dbReference type="FunCoup" id="A0A200QCM2">
    <property type="interactions" value="32"/>
</dbReference>
<comment type="catalytic activity">
    <reaction evidence="1">
        <text>Hydrolysis of (1-&gt;3)-beta-D-glucosidic linkages in (1-&gt;3)-beta-D-glucans.</text>
        <dbReference type="EC" id="3.2.1.39"/>
    </reaction>
</comment>
<dbReference type="AlphaFoldDB" id="A0A200QCM2"/>
<keyword evidence="10" id="KW-0472">Membrane</keyword>
<dbReference type="FunFam" id="3.20.20.80:FF:000008">
    <property type="entry name" value="Glucan endo-1,3-beta-glucosidase 5"/>
    <property type="match status" value="1"/>
</dbReference>
<dbReference type="PANTHER" id="PTHR32227">
    <property type="entry name" value="GLUCAN ENDO-1,3-BETA-GLUCOSIDASE BG1-RELATED-RELATED"/>
    <property type="match status" value="1"/>
</dbReference>
<dbReference type="Proteomes" id="UP000195402">
    <property type="component" value="Unassembled WGS sequence"/>
</dbReference>
<dbReference type="InterPro" id="IPR044965">
    <property type="entry name" value="Glyco_hydro_17_plant"/>
</dbReference>
<evidence type="ECO:0000256" key="9">
    <source>
        <dbReference type="ARBA" id="ARBA00022821"/>
    </source>
</evidence>
<evidence type="ECO:0000256" key="3">
    <source>
        <dbReference type="ARBA" id="ARBA00008773"/>
    </source>
</evidence>
<evidence type="ECO:0000256" key="12">
    <source>
        <dbReference type="ARBA" id="ARBA00023180"/>
    </source>
</evidence>
<feature type="domain" description="X8" evidence="18">
    <location>
        <begin position="375"/>
        <end position="459"/>
    </location>
</feature>
<keyword evidence="12" id="KW-0325">Glycoprotein</keyword>
<keyword evidence="8 16" id="KW-0378">Hydrolase</keyword>
<reference evidence="19 20" key="1">
    <citation type="journal article" date="2017" name="Mol. Plant">
        <title>The Genome of Medicinal Plant Macleaya cordata Provides New Insights into Benzylisoquinoline Alkaloids Metabolism.</title>
        <authorList>
            <person name="Liu X."/>
            <person name="Liu Y."/>
            <person name="Huang P."/>
            <person name="Ma Y."/>
            <person name="Qing Z."/>
            <person name="Tang Q."/>
            <person name="Cao H."/>
            <person name="Cheng P."/>
            <person name="Zheng Y."/>
            <person name="Yuan Z."/>
            <person name="Zhou Y."/>
            <person name="Liu J."/>
            <person name="Tang Z."/>
            <person name="Zhuo Y."/>
            <person name="Zhang Y."/>
            <person name="Yu L."/>
            <person name="Huang J."/>
            <person name="Yang P."/>
            <person name="Peng Q."/>
            <person name="Zhang J."/>
            <person name="Jiang W."/>
            <person name="Zhang Z."/>
            <person name="Lin K."/>
            <person name="Ro D.K."/>
            <person name="Chen X."/>
            <person name="Xiong X."/>
            <person name="Shang Y."/>
            <person name="Huang S."/>
            <person name="Zeng J."/>
        </authorList>
    </citation>
    <scope>NUCLEOTIDE SEQUENCE [LARGE SCALE GENOMIC DNA]</scope>
    <source>
        <strain evidence="20">cv. BLH2017</strain>
        <tissue evidence="19">Root</tissue>
    </source>
</reference>
<dbReference type="EMBL" id="MVGT01002360">
    <property type="protein sequence ID" value="OVA08127.1"/>
    <property type="molecule type" value="Genomic_DNA"/>
</dbReference>
<dbReference type="InterPro" id="IPR000490">
    <property type="entry name" value="Glyco_hydro_17"/>
</dbReference>
<evidence type="ECO:0000256" key="10">
    <source>
        <dbReference type="ARBA" id="ARBA00023136"/>
    </source>
</evidence>
<dbReference type="InterPro" id="IPR017853">
    <property type="entry name" value="GH"/>
</dbReference>
<evidence type="ECO:0000256" key="13">
    <source>
        <dbReference type="ARBA" id="ARBA00023288"/>
    </source>
</evidence>
<protein>
    <recommendedName>
        <fullName evidence="4">glucan endo-1,3-beta-D-glucosidase</fullName>
        <ecNumber evidence="4">3.2.1.39</ecNumber>
    </recommendedName>
</protein>
<accession>A0A200QCM2</accession>
<evidence type="ECO:0000256" key="16">
    <source>
        <dbReference type="RuleBase" id="RU004336"/>
    </source>
</evidence>
<dbReference type="SUPFAM" id="SSF51445">
    <property type="entry name" value="(Trans)glycosidases"/>
    <property type="match status" value="1"/>
</dbReference>
<name>A0A200QCM2_MACCD</name>
<dbReference type="FunFam" id="1.20.58.1040:FF:000002">
    <property type="entry name" value="Glucan endo-1,3-beta-glucosidase 8"/>
    <property type="match status" value="1"/>
</dbReference>
<keyword evidence="9" id="KW-0611">Plant defense</keyword>
<dbReference type="GO" id="GO:0005886">
    <property type="term" value="C:plasma membrane"/>
    <property type="evidence" value="ECO:0007669"/>
    <property type="project" value="UniProtKB-SubCell"/>
</dbReference>
<dbReference type="GO" id="GO:0098552">
    <property type="term" value="C:side of membrane"/>
    <property type="evidence" value="ECO:0007669"/>
    <property type="project" value="UniProtKB-KW"/>
</dbReference>
<feature type="chain" id="PRO_5012871546" description="glucan endo-1,3-beta-D-glucosidase" evidence="17">
    <location>
        <begin position="30"/>
        <end position="489"/>
    </location>
</feature>
<evidence type="ECO:0000313" key="20">
    <source>
        <dbReference type="Proteomes" id="UP000195402"/>
    </source>
</evidence>
<keyword evidence="5" id="KW-1003">Cell membrane</keyword>
<dbReference type="Gene3D" id="3.20.20.80">
    <property type="entry name" value="Glycosidases"/>
    <property type="match status" value="1"/>
</dbReference>
<dbReference type="PROSITE" id="PS00587">
    <property type="entry name" value="GLYCOSYL_HYDROL_F17"/>
    <property type="match status" value="1"/>
</dbReference>
<keyword evidence="20" id="KW-1185">Reference proteome</keyword>
<evidence type="ECO:0000256" key="5">
    <source>
        <dbReference type="ARBA" id="ARBA00022475"/>
    </source>
</evidence>
<comment type="caution">
    <text evidence="19">The sequence shown here is derived from an EMBL/GenBank/DDBJ whole genome shotgun (WGS) entry which is preliminary data.</text>
</comment>
<comment type="subcellular location">
    <subcellularLocation>
        <location evidence="2">Cell membrane</location>
        <topology evidence="2">Lipid-anchor</topology>
        <topology evidence="2">GPI-anchor</topology>
    </subcellularLocation>
</comment>
<dbReference type="Gene3D" id="1.20.58.1040">
    <property type="match status" value="1"/>
</dbReference>
<keyword evidence="6" id="KW-0336">GPI-anchor</keyword>
<dbReference type="InParanoid" id="A0A200QCM2"/>
<sequence length="489" mass="54460">MWCWRWMISCVCINLWVSAGITIIKTSNAAEVVNLGVNWGGMASHQMLPSTVVQMIKDNGIKKVKLFESDSWTVSSLAGTGLEVMVAIPNDKLSRFSGKFDHAKDWVKNNVSKHMYDGGVNIKYVAVGNEPFLKSYNGSFMKTTFPALQNIQKALDEAGLGDKIKATIPLNADVYESANDKPSGGKFRDDIKDLMHQIVKFLHDNKAPFVVNIYPFLSLYQNQNFPFDFAFFDGGGKSINDNGVQYTNVFDANYDTLVYALKKAGVPDLKIIVGEVGWPTDGDKNATPDLAKKFYNGFLKRMANKKGTPLRPGHLDVYLFSLIDEDQKSIAPGDFERHWGIFRYDGQPKFPIDLTGQGHEKYLVGAKGVEYLTKQWCVFNKEKSNEMNTVPDDMNYACSLGDCTALGYGSSCNNLDVYGNISYAFNMYFQMQDQDVQACDFHGTAKLTTENASTGSCLFPVQIVNAGERMEFMTLTSTVLLSLIVLAFL</sequence>
<evidence type="ECO:0000256" key="1">
    <source>
        <dbReference type="ARBA" id="ARBA00000382"/>
    </source>
</evidence>
<evidence type="ECO:0000256" key="6">
    <source>
        <dbReference type="ARBA" id="ARBA00022622"/>
    </source>
</evidence>
<keyword evidence="14 16" id="KW-0326">Glycosidase</keyword>
<organism evidence="19 20">
    <name type="scientific">Macleaya cordata</name>
    <name type="common">Five-seeded plume-poppy</name>
    <name type="synonym">Bocconia cordata</name>
    <dbReference type="NCBI Taxonomy" id="56857"/>
    <lineage>
        <taxon>Eukaryota</taxon>
        <taxon>Viridiplantae</taxon>
        <taxon>Streptophyta</taxon>
        <taxon>Embryophyta</taxon>
        <taxon>Tracheophyta</taxon>
        <taxon>Spermatophyta</taxon>
        <taxon>Magnoliopsida</taxon>
        <taxon>Ranunculales</taxon>
        <taxon>Papaveraceae</taxon>
        <taxon>Papaveroideae</taxon>
        <taxon>Macleaya</taxon>
    </lineage>
</organism>
<evidence type="ECO:0000256" key="2">
    <source>
        <dbReference type="ARBA" id="ARBA00004609"/>
    </source>
</evidence>
<dbReference type="OrthoDB" id="408788at2759"/>
<proteinExistence type="inferred from homology"/>
<dbReference type="GO" id="GO:0006952">
    <property type="term" value="P:defense response"/>
    <property type="evidence" value="ECO:0007669"/>
    <property type="project" value="UniProtKB-KW"/>
</dbReference>
<evidence type="ECO:0000313" key="19">
    <source>
        <dbReference type="EMBL" id="OVA08127.1"/>
    </source>
</evidence>
<keyword evidence="11" id="KW-1015">Disulfide bond</keyword>
<dbReference type="InterPro" id="IPR012946">
    <property type="entry name" value="X8"/>
</dbReference>
<evidence type="ECO:0000256" key="15">
    <source>
        <dbReference type="RuleBase" id="RU004335"/>
    </source>
</evidence>
<comment type="similarity">
    <text evidence="3 15">Belongs to the glycosyl hydrolase 17 family.</text>
</comment>
<gene>
    <name evidence="19" type="ORF">BVC80_339g63</name>
</gene>
<feature type="signal peptide" evidence="17">
    <location>
        <begin position="1"/>
        <end position="29"/>
    </location>
</feature>
<evidence type="ECO:0000256" key="4">
    <source>
        <dbReference type="ARBA" id="ARBA00012780"/>
    </source>
</evidence>
<dbReference type="Pfam" id="PF00332">
    <property type="entry name" value="Glyco_hydro_17"/>
    <property type="match status" value="1"/>
</dbReference>
<dbReference type="GO" id="GO:0042973">
    <property type="term" value="F:glucan endo-1,3-beta-D-glucosidase activity"/>
    <property type="evidence" value="ECO:0007669"/>
    <property type="project" value="UniProtKB-EC"/>
</dbReference>
<evidence type="ECO:0000256" key="14">
    <source>
        <dbReference type="ARBA" id="ARBA00023295"/>
    </source>
</evidence>
<dbReference type="GO" id="GO:0005975">
    <property type="term" value="P:carbohydrate metabolic process"/>
    <property type="evidence" value="ECO:0007669"/>
    <property type="project" value="InterPro"/>
</dbReference>
<dbReference type="EC" id="3.2.1.39" evidence="4"/>